<sequence length="155" mass="17799">MDQKYIDKLKTQLRIAKGTVSEVLKNDIINCLDLLSNQVIQLKSDFQSTLHTHNTIIDSKNLTISTQIELIKTQKDLIENQKSKLLSEPSSQQQQVFTSTNIDAEEKERRRCIVIAKFPESSKPTPSERIAEDNEKVKLLLDEMEIEANKLNIVY</sequence>
<protein>
    <submittedName>
        <fullName evidence="3">Uncharacterized protein</fullName>
    </submittedName>
</protein>
<evidence type="ECO:0000313" key="3">
    <source>
        <dbReference type="WBParaSite" id="PDA_v2.g6750.t1"/>
    </source>
</evidence>
<name>A0A914QT80_9BILA</name>
<evidence type="ECO:0000313" key="2">
    <source>
        <dbReference type="Proteomes" id="UP000887578"/>
    </source>
</evidence>
<keyword evidence="2" id="KW-1185">Reference proteome</keyword>
<feature type="coiled-coil region" evidence="1">
    <location>
        <begin position="127"/>
        <end position="154"/>
    </location>
</feature>
<evidence type="ECO:0000256" key="1">
    <source>
        <dbReference type="SAM" id="Coils"/>
    </source>
</evidence>
<dbReference type="WBParaSite" id="PDA_v2.g6750.t1">
    <property type="protein sequence ID" value="PDA_v2.g6750.t1"/>
    <property type="gene ID" value="PDA_v2.g6750"/>
</dbReference>
<dbReference type="Proteomes" id="UP000887578">
    <property type="component" value="Unplaced"/>
</dbReference>
<reference evidence="3" key="1">
    <citation type="submission" date="2022-11" db="UniProtKB">
        <authorList>
            <consortium name="WormBaseParasite"/>
        </authorList>
    </citation>
    <scope>IDENTIFICATION</scope>
</reference>
<dbReference type="AlphaFoldDB" id="A0A914QT80"/>
<accession>A0A914QT80</accession>
<keyword evidence="1" id="KW-0175">Coiled coil</keyword>
<proteinExistence type="predicted"/>
<organism evidence="2 3">
    <name type="scientific">Panagrolaimus davidi</name>
    <dbReference type="NCBI Taxonomy" id="227884"/>
    <lineage>
        <taxon>Eukaryota</taxon>
        <taxon>Metazoa</taxon>
        <taxon>Ecdysozoa</taxon>
        <taxon>Nematoda</taxon>
        <taxon>Chromadorea</taxon>
        <taxon>Rhabditida</taxon>
        <taxon>Tylenchina</taxon>
        <taxon>Panagrolaimomorpha</taxon>
        <taxon>Panagrolaimoidea</taxon>
        <taxon>Panagrolaimidae</taxon>
        <taxon>Panagrolaimus</taxon>
    </lineage>
</organism>